<proteinExistence type="predicted"/>
<dbReference type="EMBL" id="CM056819">
    <property type="protein sequence ID" value="KAJ8623683.1"/>
    <property type="molecule type" value="Genomic_DNA"/>
</dbReference>
<dbReference type="Proteomes" id="UP001234297">
    <property type="component" value="Chromosome 11"/>
</dbReference>
<keyword evidence="2" id="KW-1185">Reference proteome</keyword>
<comment type="caution">
    <text evidence="1">The sequence shown here is derived from an EMBL/GenBank/DDBJ whole genome shotgun (WGS) entry which is preliminary data.</text>
</comment>
<accession>A0ACC2KRT8</accession>
<protein>
    <submittedName>
        <fullName evidence="1">Uncharacterized protein</fullName>
    </submittedName>
</protein>
<reference evidence="1 2" key="1">
    <citation type="journal article" date="2022" name="Hortic Res">
        <title>A haplotype resolved chromosomal level avocado genome allows analysis of novel avocado genes.</title>
        <authorList>
            <person name="Nath O."/>
            <person name="Fletcher S.J."/>
            <person name="Hayward A."/>
            <person name="Shaw L.M."/>
            <person name="Masouleh A.K."/>
            <person name="Furtado A."/>
            <person name="Henry R.J."/>
            <person name="Mitter N."/>
        </authorList>
    </citation>
    <scope>NUCLEOTIDE SEQUENCE [LARGE SCALE GENOMIC DNA]</scope>
    <source>
        <strain evidence="2">cv. Hass</strain>
    </source>
</reference>
<evidence type="ECO:0000313" key="2">
    <source>
        <dbReference type="Proteomes" id="UP001234297"/>
    </source>
</evidence>
<gene>
    <name evidence="1" type="ORF">MRB53_032213</name>
</gene>
<organism evidence="1 2">
    <name type="scientific">Persea americana</name>
    <name type="common">Avocado</name>
    <dbReference type="NCBI Taxonomy" id="3435"/>
    <lineage>
        <taxon>Eukaryota</taxon>
        <taxon>Viridiplantae</taxon>
        <taxon>Streptophyta</taxon>
        <taxon>Embryophyta</taxon>
        <taxon>Tracheophyta</taxon>
        <taxon>Spermatophyta</taxon>
        <taxon>Magnoliopsida</taxon>
        <taxon>Magnoliidae</taxon>
        <taxon>Laurales</taxon>
        <taxon>Lauraceae</taxon>
        <taxon>Persea</taxon>
    </lineage>
</organism>
<sequence length="1030" mass="112487">MMPRQTLGSNGNFEDGLGKELEMMLRGHRNSGVLDRERELNIYRSGSAPPTVEGSLNAVGSLFRAPDSLPAHGGNAGGHILSDEALQSHPDYPSYYYSLEDLNPRLPPPPMSKEDWRFAQRLQAQAQAGAASSSAAAAFGGIGDRRKKDMVDDGVRRSLLSSQPGIRPPQKGEGDSPGSRKFTAAQRNLPRQPSAEWLERDTDGLIGLAGVGLGARRKSLADMLQEGLGRSTVSGHLSRPANPNGFDDVVDQMGVSDAQFAQFQNGLEAVDGLRSGATGQGLVRVRSFGSSVSNPFATALGSSLSRSTTPDPQLIRRSPSPCLPPVGGRVPVSDKKTIGSSNAFNVVSSCLTDPADVAAALSGLSLTNSTLVDEESRLQPHMQPDFHDQSNFLFDLPNGHAQNLQQQLVDRSEADSLTIPGMPVLPYSDLSKSNGVVAEFSASKMCCDGQVNIPKRSSSFSNLLPRAPATGPATLERSSIHYQNTDIPNMDFSSYNGSGYSINQRQPSVINRQFDADGAEGQSSHRSGNIRGPGLQVPSVDPLYAQYLQRTSDYAAQANANLNDPVGRSYMSTSQVDLLGIQKAYIGALLAQQKSQYGMPFSGKSGGLSQGYYASPAFGQSVPYPVSSVLHPAGVGGHIRQSERLLRFPSMMRSATGDALGSWHSENGGNMEEYFASSLLEEFKSNKTRPFELSDIVDHVVEFSVDQYGSRFIQQKLETASVEEKDKIFPEIISHARTLMTDVFGNYVIQKFFEHGTESQRKELASQLTGHVLPLSLQMYGCRVIQKALEVVDVDTQTQMVSELDGSVMKCVRDQNGNHVIQKSIERVPQEKIQFIISSFYGQVVALSTHPYGCRVIQRVLEHCDDPETQRIMMEEILLSVCTLAQDQYGNYVVQHVLQHGKQHERSAIINKLAGQIVKMSQQKFASNVVEKCLTFGGPQERQLLVNEMLGTTDENEPLQAMMKDQFANYVVQKVLETCDDQSRELILSRIKVHLNALKRYTYGKHIVARVEKLITAGERRIGMSASYSS</sequence>
<evidence type="ECO:0000313" key="1">
    <source>
        <dbReference type="EMBL" id="KAJ8623683.1"/>
    </source>
</evidence>
<name>A0ACC2KRT8_PERAE</name>